<dbReference type="AlphaFoldDB" id="A0A6J5VII0"/>
<dbReference type="Proteomes" id="UP000507222">
    <property type="component" value="Unassembled WGS sequence"/>
</dbReference>
<evidence type="ECO:0000313" key="1">
    <source>
        <dbReference type="EMBL" id="CAB4285718.1"/>
    </source>
</evidence>
<gene>
    <name evidence="1" type="ORF">CURHAP_LOCUS41573</name>
</gene>
<reference evidence="1 2" key="1">
    <citation type="submission" date="2020-05" db="EMBL/GenBank/DDBJ databases">
        <authorList>
            <person name="Campoy J."/>
            <person name="Schneeberger K."/>
            <person name="Spophaly S."/>
        </authorList>
    </citation>
    <scope>NUCLEOTIDE SEQUENCE [LARGE SCALE GENOMIC DNA]</scope>
    <source>
        <strain evidence="1">PruArmRojPasFocal</strain>
    </source>
</reference>
<accession>A0A6J5VII0</accession>
<name>A0A6J5VII0_PRUAR</name>
<evidence type="ECO:0000313" key="2">
    <source>
        <dbReference type="Proteomes" id="UP000507222"/>
    </source>
</evidence>
<proteinExistence type="predicted"/>
<sequence length="105" mass="11954">MAIQGCTSPYQGGTYLGAPIPRERWLQQATLQMRFIKLARLEEKFSAQPHRYGCSLIAKHNYNFEDNRPLKTPNLVDFYKPGIELKVSYSGTMTNFVGLPIFPNA</sequence>
<protein>
    <submittedName>
        <fullName evidence="1">Uncharacterized protein</fullName>
    </submittedName>
</protein>
<dbReference type="EMBL" id="CAEKDK010000006">
    <property type="protein sequence ID" value="CAB4285718.1"/>
    <property type="molecule type" value="Genomic_DNA"/>
</dbReference>
<organism evidence="1 2">
    <name type="scientific">Prunus armeniaca</name>
    <name type="common">Apricot</name>
    <name type="synonym">Armeniaca vulgaris</name>
    <dbReference type="NCBI Taxonomy" id="36596"/>
    <lineage>
        <taxon>Eukaryota</taxon>
        <taxon>Viridiplantae</taxon>
        <taxon>Streptophyta</taxon>
        <taxon>Embryophyta</taxon>
        <taxon>Tracheophyta</taxon>
        <taxon>Spermatophyta</taxon>
        <taxon>Magnoliopsida</taxon>
        <taxon>eudicotyledons</taxon>
        <taxon>Gunneridae</taxon>
        <taxon>Pentapetalae</taxon>
        <taxon>rosids</taxon>
        <taxon>fabids</taxon>
        <taxon>Rosales</taxon>
        <taxon>Rosaceae</taxon>
        <taxon>Amygdaloideae</taxon>
        <taxon>Amygdaleae</taxon>
        <taxon>Prunus</taxon>
    </lineage>
</organism>